<feature type="region of interest" description="Disordered" evidence="1">
    <location>
        <begin position="261"/>
        <end position="311"/>
    </location>
</feature>
<dbReference type="Proteomes" id="UP000183417">
    <property type="component" value="Unassembled WGS sequence"/>
</dbReference>
<accession>A0A1H3TUG3</accession>
<proteinExistence type="predicted"/>
<feature type="compositionally biased region" description="Low complexity" evidence="1">
    <location>
        <begin position="285"/>
        <end position="302"/>
    </location>
</feature>
<gene>
    <name evidence="2" type="ORF">SAMN05421547_13281</name>
</gene>
<dbReference type="RefSeq" id="WP_074923728.1">
    <property type="nucleotide sequence ID" value="NZ_CP141274.1"/>
</dbReference>
<name>A0A1H3TUG3_9BURK</name>
<sequence length="355" mass="39270">MNTNTDLALLPPQETALQVYSAPSGLDPYIDLIRKEALSHAPDTSTKKGRDHIASIAFKVRKSKTALDGLGKQLVDDMKEVPKKIDAERKRMRDALDSLADEVRRPLTEWEEAEEARQQKHRLAIELMQQSVQGAENLTSGTLREQIASLNAQVIDAAFEEYEAEAHRAKAKALEGLSAALETREKYEAEQAELARLRAEAAAREQKEREERIAREAAERAQREAEARAQAEREAVIQREAEAKAAADKRELELKLSAERAEREKAEAVQREQQAKADAERRAAEAVAAEQRRVAQQQAAEAAEAKRREADKAHKAAVNRAALAAFVAGGMTEECAKQAITLIAKKAIPAVSITY</sequence>
<dbReference type="GeneID" id="94691346"/>
<evidence type="ECO:0000313" key="3">
    <source>
        <dbReference type="Proteomes" id="UP000183417"/>
    </source>
</evidence>
<evidence type="ECO:0000256" key="1">
    <source>
        <dbReference type="SAM" id="MobiDB-lite"/>
    </source>
</evidence>
<protein>
    <submittedName>
        <fullName evidence="2">Uncharacterized protein</fullName>
    </submittedName>
</protein>
<dbReference type="EMBL" id="FNPE01000032">
    <property type="protein sequence ID" value="SDZ53742.1"/>
    <property type="molecule type" value="Genomic_DNA"/>
</dbReference>
<reference evidence="2 3" key="1">
    <citation type="submission" date="2016-10" db="EMBL/GenBank/DDBJ databases">
        <authorList>
            <person name="de Groot N.N."/>
        </authorList>
    </citation>
    <scope>NUCLEOTIDE SEQUENCE [LARGE SCALE GENOMIC DNA]</scope>
    <source>
        <strain evidence="2 3">LMG 24775</strain>
    </source>
</reference>
<evidence type="ECO:0000313" key="2">
    <source>
        <dbReference type="EMBL" id="SDZ53742.1"/>
    </source>
</evidence>
<feature type="compositionally biased region" description="Basic and acidic residues" evidence="1">
    <location>
        <begin position="261"/>
        <end position="284"/>
    </location>
</feature>
<feature type="region of interest" description="Disordered" evidence="1">
    <location>
        <begin position="208"/>
        <end position="227"/>
    </location>
</feature>
<organism evidence="2 3">
    <name type="scientific">Delftia lacustris</name>
    <dbReference type="NCBI Taxonomy" id="558537"/>
    <lineage>
        <taxon>Bacteria</taxon>
        <taxon>Pseudomonadati</taxon>
        <taxon>Pseudomonadota</taxon>
        <taxon>Betaproteobacteria</taxon>
        <taxon>Burkholderiales</taxon>
        <taxon>Comamonadaceae</taxon>
        <taxon>Delftia</taxon>
    </lineage>
</organism>
<dbReference type="AlphaFoldDB" id="A0A1H3TUG3"/>